<evidence type="ECO:0000256" key="1">
    <source>
        <dbReference type="SAM" id="Phobius"/>
    </source>
</evidence>
<dbReference type="AlphaFoldDB" id="A0AAD9NT34"/>
<feature type="domain" description="PiggyBac transposable element-derived protein" evidence="2">
    <location>
        <begin position="1"/>
        <end position="219"/>
    </location>
</feature>
<evidence type="ECO:0000259" key="2">
    <source>
        <dbReference type="Pfam" id="PF13843"/>
    </source>
</evidence>
<accession>A0AAD9NT34</accession>
<dbReference type="EMBL" id="JAODUO010000477">
    <property type="protein sequence ID" value="KAK2179678.1"/>
    <property type="molecule type" value="Genomic_DNA"/>
</dbReference>
<proteinExistence type="predicted"/>
<organism evidence="3 4">
    <name type="scientific">Ridgeia piscesae</name>
    <name type="common">Tubeworm</name>
    <dbReference type="NCBI Taxonomy" id="27915"/>
    <lineage>
        <taxon>Eukaryota</taxon>
        <taxon>Metazoa</taxon>
        <taxon>Spiralia</taxon>
        <taxon>Lophotrochozoa</taxon>
        <taxon>Annelida</taxon>
        <taxon>Polychaeta</taxon>
        <taxon>Sedentaria</taxon>
        <taxon>Canalipalpata</taxon>
        <taxon>Sabellida</taxon>
        <taxon>Siboglinidae</taxon>
        <taxon>Ridgeia</taxon>
    </lineage>
</organism>
<keyword evidence="1" id="KW-0812">Transmembrane</keyword>
<comment type="caution">
    <text evidence="3">The sequence shown here is derived from an EMBL/GenBank/DDBJ whole genome shotgun (WGS) entry which is preliminary data.</text>
</comment>
<dbReference type="InterPro" id="IPR029526">
    <property type="entry name" value="PGBD"/>
</dbReference>
<protein>
    <recommendedName>
        <fullName evidence="2">PiggyBac transposable element-derived protein domain-containing protein</fullName>
    </recommendedName>
</protein>
<dbReference type="Proteomes" id="UP001209878">
    <property type="component" value="Unassembled WGS sequence"/>
</dbReference>
<keyword evidence="1" id="KW-0472">Membrane</keyword>
<gene>
    <name evidence="3" type="ORF">NP493_477g00016</name>
</gene>
<keyword evidence="1" id="KW-1133">Transmembrane helix</keyword>
<dbReference type="Pfam" id="PF13843">
    <property type="entry name" value="DDE_Tnp_1_7"/>
    <property type="match status" value="1"/>
</dbReference>
<evidence type="ECO:0000313" key="4">
    <source>
        <dbReference type="Proteomes" id="UP001209878"/>
    </source>
</evidence>
<dbReference type="PANTHER" id="PTHR46599">
    <property type="entry name" value="PIGGYBAC TRANSPOSABLE ELEMENT-DERIVED PROTEIN 4"/>
    <property type="match status" value="1"/>
</dbReference>
<sequence length="336" mass="38999">MIHYDGHLSWKQYLPKKPIKWGIKLWCLCDSRTGYCVAFIVYTGAAGNGDVTLDLGYKVVMKLMTKYLLRHHHVYADNYFTSVHLAEDLLQADTYMCGTTRSTRKEFPKTLALAYVPQGQSVKWTREDSSVMVCKWHDKRDICMIATNNAGDDEDVQVRRNRQQVVLSTPTCVRDYNQMMGGVDRLDQYWSYYNVGRSGRRWWKYLFWGIFNIGVINAFILWKLANQPLPRNKRKFALKAFKLKLVHSFMDNFDSGRAIRAPPAVEKLVAAYTVSDDIIQDHPLVRFEGRKRVCQMCAHHKRKTSAGRFVETSFGCLKCKAYLCKVGICFRQFHAE</sequence>
<keyword evidence="4" id="KW-1185">Reference proteome</keyword>
<dbReference type="PANTHER" id="PTHR46599:SF3">
    <property type="entry name" value="PIGGYBAC TRANSPOSABLE ELEMENT-DERIVED PROTEIN 4"/>
    <property type="match status" value="1"/>
</dbReference>
<reference evidence="3" key="1">
    <citation type="journal article" date="2023" name="Mol. Biol. Evol.">
        <title>Third-Generation Sequencing Reveals the Adaptive Role of the Epigenome in Three Deep-Sea Polychaetes.</title>
        <authorList>
            <person name="Perez M."/>
            <person name="Aroh O."/>
            <person name="Sun Y."/>
            <person name="Lan Y."/>
            <person name="Juniper S.K."/>
            <person name="Young C.R."/>
            <person name="Angers B."/>
            <person name="Qian P.Y."/>
        </authorList>
    </citation>
    <scope>NUCLEOTIDE SEQUENCE</scope>
    <source>
        <strain evidence="3">R07B-5</strain>
    </source>
</reference>
<feature type="transmembrane region" description="Helical" evidence="1">
    <location>
        <begin position="205"/>
        <end position="225"/>
    </location>
</feature>
<name>A0AAD9NT34_RIDPI</name>
<evidence type="ECO:0000313" key="3">
    <source>
        <dbReference type="EMBL" id="KAK2179678.1"/>
    </source>
</evidence>